<comment type="similarity">
    <text evidence="2">Belongs to the NAD(P)-dependent epimerase/dehydratase family. Dihydroflavonol-4-reductase subfamily.</text>
</comment>
<keyword evidence="5" id="KW-1185">Reference proteome</keyword>
<gene>
    <name evidence="4" type="ORF">EVG20_g955</name>
</gene>
<dbReference type="InterPro" id="IPR001509">
    <property type="entry name" value="Epimerase_deHydtase"/>
</dbReference>
<dbReference type="SUPFAM" id="SSF51735">
    <property type="entry name" value="NAD(P)-binding Rossmann-fold domains"/>
    <property type="match status" value="1"/>
</dbReference>
<evidence type="ECO:0000259" key="3">
    <source>
        <dbReference type="Pfam" id="PF01370"/>
    </source>
</evidence>
<evidence type="ECO:0000313" key="5">
    <source>
        <dbReference type="Proteomes" id="UP000298327"/>
    </source>
</evidence>
<dbReference type="PANTHER" id="PTHR10366:SF564">
    <property type="entry name" value="STEROL-4-ALPHA-CARBOXYLATE 3-DEHYDROGENASE, DECARBOXYLATING"/>
    <property type="match status" value="1"/>
</dbReference>
<protein>
    <recommendedName>
        <fullName evidence="3">NAD-dependent epimerase/dehydratase domain-containing protein</fullName>
    </recommendedName>
</protein>
<evidence type="ECO:0000256" key="1">
    <source>
        <dbReference type="ARBA" id="ARBA00023002"/>
    </source>
</evidence>
<proteinExistence type="inferred from homology"/>
<dbReference type="Gene3D" id="3.40.50.720">
    <property type="entry name" value="NAD(P)-binding Rossmann-like Domain"/>
    <property type="match status" value="1"/>
</dbReference>
<reference evidence="4 5" key="1">
    <citation type="submission" date="2019-02" db="EMBL/GenBank/DDBJ databases">
        <title>Genome sequencing of the rare red list fungi Dentipellis fragilis.</title>
        <authorList>
            <person name="Buettner E."/>
            <person name="Kellner H."/>
        </authorList>
    </citation>
    <scope>NUCLEOTIDE SEQUENCE [LARGE SCALE GENOMIC DNA]</scope>
    <source>
        <strain evidence="4 5">DSM 105465</strain>
    </source>
</reference>
<comment type="caution">
    <text evidence="4">The sequence shown here is derived from an EMBL/GenBank/DDBJ whole genome shotgun (WGS) entry which is preliminary data.</text>
</comment>
<dbReference type="InterPro" id="IPR050425">
    <property type="entry name" value="NAD(P)_dehydrat-like"/>
</dbReference>
<evidence type="ECO:0000313" key="4">
    <source>
        <dbReference type="EMBL" id="TFY72044.1"/>
    </source>
</evidence>
<sequence length="364" mass="40406">MSFVLVTGATGFIGASVVDKLLEAGYSVRGTARSQKIDKLRAAYKSYGDKFEAAVVDDVATSDWTDAFRDVRALIHIASPLGNGDAPEYVLRVIKSLLHTQFVLISRQSAIEGTRRVLEAAGAAGVQKVVFTGSISATYDSSKSIWRDLLVSETSWNPLKREDALKPDASLIEYYSVSKKLAEEEVWKFAKEHPEVDVTTILPTYVYGPLSPHQVDRTTAFLKSTNSLILFMFNEKRPFSELAKMLDFIVPGFIHIEDVATAHVRALEIPPSAMPKRIIASSGHMDLKDAIEHLAKVRPQLRDTLPDVSTAARRDPHLRFDGSTMQTVLGMRDLKGWQETLENAVDDILFLQEQASREAQARNT</sequence>
<accession>A0A4Y9ZC34</accession>
<name>A0A4Y9ZC34_9AGAM</name>
<evidence type="ECO:0000256" key="2">
    <source>
        <dbReference type="ARBA" id="ARBA00023445"/>
    </source>
</evidence>
<dbReference type="AlphaFoldDB" id="A0A4Y9ZC34"/>
<dbReference type="GO" id="GO:0016616">
    <property type="term" value="F:oxidoreductase activity, acting on the CH-OH group of donors, NAD or NADP as acceptor"/>
    <property type="evidence" value="ECO:0007669"/>
    <property type="project" value="TreeGrafter"/>
</dbReference>
<dbReference type="STRING" id="205917.A0A4Y9ZC34"/>
<dbReference type="Pfam" id="PF01370">
    <property type="entry name" value="Epimerase"/>
    <property type="match status" value="1"/>
</dbReference>
<keyword evidence="1" id="KW-0560">Oxidoreductase</keyword>
<feature type="domain" description="NAD-dependent epimerase/dehydratase" evidence="3">
    <location>
        <begin position="4"/>
        <end position="271"/>
    </location>
</feature>
<dbReference type="PANTHER" id="PTHR10366">
    <property type="entry name" value="NAD DEPENDENT EPIMERASE/DEHYDRATASE"/>
    <property type="match status" value="1"/>
</dbReference>
<dbReference type="Proteomes" id="UP000298327">
    <property type="component" value="Unassembled WGS sequence"/>
</dbReference>
<dbReference type="EMBL" id="SEOQ01000027">
    <property type="protein sequence ID" value="TFY72044.1"/>
    <property type="molecule type" value="Genomic_DNA"/>
</dbReference>
<dbReference type="InterPro" id="IPR036291">
    <property type="entry name" value="NAD(P)-bd_dom_sf"/>
</dbReference>
<dbReference type="OrthoDB" id="2735536at2759"/>
<organism evidence="4 5">
    <name type="scientific">Dentipellis fragilis</name>
    <dbReference type="NCBI Taxonomy" id="205917"/>
    <lineage>
        <taxon>Eukaryota</taxon>
        <taxon>Fungi</taxon>
        <taxon>Dikarya</taxon>
        <taxon>Basidiomycota</taxon>
        <taxon>Agaricomycotina</taxon>
        <taxon>Agaricomycetes</taxon>
        <taxon>Russulales</taxon>
        <taxon>Hericiaceae</taxon>
        <taxon>Dentipellis</taxon>
    </lineage>
</organism>